<dbReference type="Proteomes" id="UP000004947">
    <property type="component" value="Unassembled WGS sequence"/>
</dbReference>
<dbReference type="InterPro" id="IPR017853">
    <property type="entry name" value="GH"/>
</dbReference>
<comment type="caution">
    <text evidence="1">The sequence shown here is derived from an EMBL/GenBank/DDBJ whole genome shotgun (WGS) entry which is preliminary data.</text>
</comment>
<gene>
    <name evidence="1" type="ORF">LNTAR_07529</name>
</gene>
<dbReference type="SUPFAM" id="SSF51445">
    <property type="entry name" value="(Trans)glycosidases"/>
    <property type="match status" value="1"/>
</dbReference>
<reference evidence="1 2" key="1">
    <citation type="journal article" date="2010" name="J. Bacteriol.">
        <title>Genome sequence of Lentisphaera araneosa HTCC2155T, the type species of the order Lentisphaerales in the phylum Lentisphaerae.</title>
        <authorList>
            <person name="Thrash J.C."/>
            <person name="Cho J.C."/>
            <person name="Vergin K.L."/>
            <person name="Morris R.M."/>
            <person name="Giovannoni S.J."/>
        </authorList>
    </citation>
    <scope>NUCLEOTIDE SEQUENCE [LARGE SCALE GENOMIC DNA]</scope>
    <source>
        <strain evidence="1 2">HTCC2155</strain>
    </source>
</reference>
<evidence type="ECO:0000313" key="1">
    <source>
        <dbReference type="EMBL" id="EDM27077.1"/>
    </source>
</evidence>
<organism evidence="1 2">
    <name type="scientific">Lentisphaera araneosa HTCC2155</name>
    <dbReference type="NCBI Taxonomy" id="313628"/>
    <lineage>
        <taxon>Bacteria</taxon>
        <taxon>Pseudomonadati</taxon>
        <taxon>Lentisphaerota</taxon>
        <taxon>Lentisphaeria</taxon>
        <taxon>Lentisphaerales</taxon>
        <taxon>Lentisphaeraceae</taxon>
        <taxon>Lentisphaera</taxon>
    </lineage>
</organism>
<dbReference type="STRING" id="313628.LNTAR_07529"/>
<protein>
    <recommendedName>
        <fullName evidence="3">Glycoside hydrolase family 5 domain-containing protein</fullName>
    </recommendedName>
</protein>
<proteinExistence type="predicted"/>
<accession>A6DN41</accession>
<dbReference type="eggNOG" id="ENOG50332EJ">
    <property type="taxonomic scope" value="Bacteria"/>
</dbReference>
<sequence>MHALGKIPELLLIVFMLLSSICSGTEKGKAVPKIVIRNGKFITKANGKIFVPFGVNYCVFGKFENGKPGYASFSPTYYDSSFVEKMMAYCKKNGFNTIRVFHAYVSCEDGILESRSAREFSPEYMTNVIHLLEQARIYNIYLIWTFDIWTPPSKWLSEQKTVADGKYAFQKAGGVDYNRNAFYMDLRHARNRANNIVEMIRAIRKHDPELLTTVFSWQLENELYSVENFAPYKLKQFTYNGKNYDLANGKGKQKLMDDVVSNWCNYLTTAIKHEDIEALVSVGVFPFKDVGMDGPGDWSKPGRRDKRVPARPLVLLKTEIDFLDIHFYVWREGNKDELYVLDQKWKSVEKDKLLPLAKKLEKPIMVGETGLFNNYTDGMGLSIPQRVTLASKYLKNHIEALRKDYGVAGVLFWTFGTPSKPNKKLYYDLYYQHEVKEAFIQAWEEGEK</sequence>
<evidence type="ECO:0008006" key="3">
    <source>
        <dbReference type="Google" id="ProtNLM"/>
    </source>
</evidence>
<evidence type="ECO:0000313" key="2">
    <source>
        <dbReference type="Proteomes" id="UP000004947"/>
    </source>
</evidence>
<keyword evidence="2" id="KW-1185">Reference proteome</keyword>
<dbReference type="AlphaFoldDB" id="A6DN41"/>
<dbReference type="Gene3D" id="3.20.20.80">
    <property type="entry name" value="Glycosidases"/>
    <property type="match status" value="1"/>
</dbReference>
<dbReference type="RefSeq" id="WP_007279284.1">
    <property type="nucleotide sequence ID" value="NZ_ABCK01000012.1"/>
</dbReference>
<dbReference type="OrthoDB" id="5168682at2"/>
<name>A6DN41_9BACT</name>
<dbReference type="EMBL" id="ABCK01000012">
    <property type="protein sequence ID" value="EDM27077.1"/>
    <property type="molecule type" value="Genomic_DNA"/>
</dbReference>